<keyword evidence="11" id="KW-1185">Reference proteome</keyword>
<comment type="subcellular location">
    <subcellularLocation>
        <location evidence="2">Cytoplasm</location>
        <location evidence="2">Cytosol</location>
    </subcellularLocation>
</comment>
<gene>
    <name evidence="10" type="primary">Necator_chrII.g7021</name>
    <name evidence="10" type="ORF">RB195_019228</name>
</gene>
<dbReference type="InterPro" id="IPR015421">
    <property type="entry name" value="PyrdxlP-dep_Trfase_major"/>
</dbReference>
<evidence type="ECO:0000256" key="4">
    <source>
        <dbReference type="ARBA" id="ARBA00022490"/>
    </source>
</evidence>
<dbReference type="EMBL" id="JAVFWL010000002">
    <property type="protein sequence ID" value="KAK6736418.1"/>
    <property type="molecule type" value="Genomic_DNA"/>
</dbReference>
<accession>A0ABR1CFG7</accession>
<evidence type="ECO:0000256" key="2">
    <source>
        <dbReference type="ARBA" id="ARBA00004514"/>
    </source>
</evidence>
<proteinExistence type="predicted"/>
<keyword evidence="4" id="KW-0963">Cytoplasm</keyword>
<comment type="function">
    <text evidence="6">Catalyzes the decomposition of L-selenocysteine to L-alanine and elemental selenium.</text>
</comment>
<comment type="cofactor">
    <cofactor evidence="1">
        <name>pyridoxal 5'-phosphate</name>
        <dbReference type="ChEBI" id="CHEBI:597326"/>
    </cofactor>
</comment>
<evidence type="ECO:0000313" key="10">
    <source>
        <dbReference type="EMBL" id="KAK6736418.1"/>
    </source>
</evidence>
<keyword evidence="5" id="KW-0808">Transferase</keyword>
<evidence type="ECO:0000313" key="11">
    <source>
        <dbReference type="Proteomes" id="UP001303046"/>
    </source>
</evidence>
<name>A0ABR1CFG7_NECAM</name>
<evidence type="ECO:0000256" key="1">
    <source>
        <dbReference type="ARBA" id="ARBA00001933"/>
    </source>
</evidence>
<dbReference type="SUPFAM" id="SSF53383">
    <property type="entry name" value="PLP-dependent transferases"/>
    <property type="match status" value="1"/>
</dbReference>
<dbReference type="PANTHER" id="PTHR11601">
    <property type="entry name" value="CYSTEINE DESULFURYLASE FAMILY MEMBER"/>
    <property type="match status" value="1"/>
</dbReference>
<dbReference type="InterPro" id="IPR015424">
    <property type="entry name" value="PyrdxlP-dep_Trfase"/>
</dbReference>
<evidence type="ECO:0000256" key="6">
    <source>
        <dbReference type="ARBA" id="ARBA00037407"/>
    </source>
</evidence>
<evidence type="ECO:0000259" key="9">
    <source>
        <dbReference type="Pfam" id="PF00266"/>
    </source>
</evidence>
<dbReference type="InterPro" id="IPR000192">
    <property type="entry name" value="Aminotrans_V_dom"/>
</dbReference>
<dbReference type="Gene3D" id="1.10.260.50">
    <property type="match status" value="1"/>
</dbReference>
<evidence type="ECO:0000256" key="8">
    <source>
        <dbReference type="ARBA" id="ARBA00040554"/>
    </source>
</evidence>
<evidence type="ECO:0000256" key="5">
    <source>
        <dbReference type="ARBA" id="ARBA00022679"/>
    </source>
</evidence>
<sequence>MSLGNSRVTPSRRIWNTDDWMDYVLSMEKVGTAVFKDDTLRRRGGQRRKNNNISLLIKTFSFASDALIAMSWYIEEQQPVYLDYNATTPLEASVKAAITAGLELWTNPTSGNPIALKAREEIDSARKSLGNLLHVNGEEVIFTSGGTEANNWVINSALEKFKSEYQGQTPHMICSSIEHPSILQPLRHLRDIGSIELTTLEIDRKSGQITPSDVLELVTPSTCLVTVMLANNETGVLQPIADLSDAVRKAESKHGTTVFLHSDASQAVGKIDVNIAELKVDAVTVVGHKFYGPRNGALVLRSKYTSQILPWIYGGGQERGLRSGTENTPMIMGLGAAAAACNLSQTEAHLRTIRDYFEQQLKECLPDQHVVHFSASPRLPNTSSVAFPKYPKPSADLIAKCKTFYASTGSACHSGAVSSTLLACGISKELVERTIRFSFGRETTREDVDRVVKELKAMMFLAKHGSSLMNVINAGPVAGF</sequence>
<dbReference type="EC" id="4.4.1.16" evidence="7"/>
<protein>
    <recommendedName>
        <fullName evidence="8">Selenocysteine lyase</fullName>
        <ecNumber evidence="7">4.4.1.16</ecNumber>
    </recommendedName>
</protein>
<evidence type="ECO:0000256" key="3">
    <source>
        <dbReference type="ARBA" id="ARBA00011738"/>
    </source>
</evidence>
<dbReference type="Proteomes" id="UP001303046">
    <property type="component" value="Unassembled WGS sequence"/>
</dbReference>
<reference evidence="10 11" key="1">
    <citation type="submission" date="2023-08" db="EMBL/GenBank/DDBJ databases">
        <title>A Necator americanus chromosomal reference genome.</title>
        <authorList>
            <person name="Ilik V."/>
            <person name="Petrzelkova K.J."/>
            <person name="Pardy F."/>
            <person name="Fuh T."/>
            <person name="Niatou-Singa F.S."/>
            <person name="Gouil Q."/>
            <person name="Baker L."/>
            <person name="Ritchie M.E."/>
            <person name="Jex A.R."/>
            <person name="Gazzola D."/>
            <person name="Li H."/>
            <person name="Toshio Fujiwara R."/>
            <person name="Zhan B."/>
            <person name="Aroian R.V."/>
            <person name="Pafco B."/>
            <person name="Schwarz E.M."/>
        </authorList>
    </citation>
    <scope>NUCLEOTIDE SEQUENCE [LARGE SCALE GENOMIC DNA]</scope>
    <source>
        <strain evidence="10 11">Aroian</strain>
        <tissue evidence="10">Whole animal</tissue>
    </source>
</reference>
<comment type="subunit">
    <text evidence="3">Homodimer.</text>
</comment>
<dbReference type="Gene3D" id="3.40.640.10">
    <property type="entry name" value="Type I PLP-dependent aspartate aminotransferase-like (Major domain)"/>
    <property type="match status" value="1"/>
</dbReference>
<dbReference type="Pfam" id="PF00266">
    <property type="entry name" value="Aminotran_5"/>
    <property type="match status" value="1"/>
</dbReference>
<evidence type="ECO:0000256" key="7">
    <source>
        <dbReference type="ARBA" id="ARBA00039054"/>
    </source>
</evidence>
<dbReference type="PANTHER" id="PTHR11601:SF62">
    <property type="entry name" value="SELENOCYSTEINE LYASE"/>
    <property type="match status" value="1"/>
</dbReference>
<organism evidence="10 11">
    <name type="scientific">Necator americanus</name>
    <name type="common">Human hookworm</name>
    <dbReference type="NCBI Taxonomy" id="51031"/>
    <lineage>
        <taxon>Eukaryota</taxon>
        <taxon>Metazoa</taxon>
        <taxon>Ecdysozoa</taxon>
        <taxon>Nematoda</taxon>
        <taxon>Chromadorea</taxon>
        <taxon>Rhabditida</taxon>
        <taxon>Rhabditina</taxon>
        <taxon>Rhabditomorpha</taxon>
        <taxon>Strongyloidea</taxon>
        <taxon>Ancylostomatidae</taxon>
        <taxon>Bunostominae</taxon>
        <taxon>Necator</taxon>
    </lineage>
</organism>
<comment type="caution">
    <text evidence="10">The sequence shown here is derived from an EMBL/GenBank/DDBJ whole genome shotgun (WGS) entry which is preliminary data.</text>
</comment>
<feature type="domain" description="Aminotransferase class V" evidence="9">
    <location>
        <begin position="80"/>
        <end position="451"/>
    </location>
</feature>
<dbReference type="InterPro" id="IPR015422">
    <property type="entry name" value="PyrdxlP-dep_Trfase_small"/>
</dbReference>
<dbReference type="Gene3D" id="3.90.1150.10">
    <property type="entry name" value="Aspartate Aminotransferase, domain 1"/>
    <property type="match status" value="1"/>
</dbReference>